<keyword evidence="9" id="KW-0862">Zinc</keyword>
<evidence type="ECO:0000256" key="1">
    <source>
        <dbReference type="ARBA" id="ARBA00004496"/>
    </source>
</evidence>
<dbReference type="PROSITE" id="PS00211">
    <property type="entry name" value="ABC_TRANSPORTER_1"/>
    <property type="match status" value="2"/>
</dbReference>
<keyword evidence="8" id="KW-0863">Zinc-finger</keyword>
<evidence type="ECO:0000256" key="10">
    <source>
        <dbReference type="ARBA" id="ARBA00022840"/>
    </source>
</evidence>
<keyword evidence="18" id="KW-0378">Hydrolase</keyword>
<dbReference type="NCBIfam" id="NF001503">
    <property type="entry name" value="PRK00349.1"/>
    <property type="match status" value="1"/>
</dbReference>
<dbReference type="GO" id="GO:0005737">
    <property type="term" value="C:cytoplasm"/>
    <property type="evidence" value="ECO:0007669"/>
    <property type="project" value="UniProtKB-SubCell"/>
</dbReference>
<dbReference type="InterPro" id="IPR017871">
    <property type="entry name" value="ABC_transporter-like_CS"/>
</dbReference>
<dbReference type="InterPro" id="IPR004602">
    <property type="entry name" value="UvrA"/>
</dbReference>
<dbReference type="PROSITE" id="PS50893">
    <property type="entry name" value="ABC_TRANSPORTER_2"/>
    <property type="match status" value="2"/>
</dbReference>
<evidence type="ECO:0000256" key="6">
    <source>
        <dbReference type="ARBA" id="ARBA00022763"/>
    </source>
</evidence>
<evidence type="ECO:0000256" key="11">
    <source>
        <dbReference type="ARBA" id="ARBA00022881"/>
    </source>
</evidence>
<dbReference type="Proteomes" id="UP000704935">
    <property type="component" value="Unassembled WGS sequence"/>
</dbReference>
<dbReference type="AlphaFoldDB" id="A0A937IBP0"/>
<evidence type="ECO:0000256" key="16">
    <source>
        <dbReference type="ARBA" id="ARBA00042156"/>
    </source>
</evidence>
<dbReference type="GO" id="GO:0009380">
    <property type="term" value="C:excinuclease repair complex"/>
    <property type="evidence" value="ECO:0007669"/>
    <property type="project" value="InterPro"/>
</dbReference>
<dbReference type="EMBL" id="JADHQA010000002">
    <property type="protein sequence ID" value="MBL6819778.1"/>
    <property type="molecule type" value="Genomic_DNA"/>
</dbReference>
<organism evidence="18 19">
    <name type="scientific">SAR86 cluster bacterium</name>
    <dbReference type="NCBI Taxonomy" id="2030880"/>
    <lineage>
        <taxon>Bacteria</taxon>
        <taxon>Pseudomonadati</taxon>
        <taxon>Pseudomonadota</taxon>
        <taxon>Gammaproteobacteria</taxon>
        <taxon>SAR86 cluster</taxon>
    </lineage>
</organism>
<keyword evidence="2" id="KW-0963">Cytoplasm</keyword>
<evidence type="ECO:0000256" key="12">
    <source>
        <dbReference type="ARBA" id="ARBA00023125"/>
    </source>
</evidence>
<keyword evidence="10" id="KW-0067">ATP-binding</keyword>
<comment type="caution">
    <text evidence="18">The sequence shown here is derived from an EMBL/GenBank/DDBJ whole genome shotgun (WGS) entry which is preliminary data.</text>
</comment>
<dbReference type="GO" id="GO:0006289">
    <property type="term" value="P:nucleotide-excision repair"/>
    <property type="evidence" value="ECO:0007669"/>
    <property type="project" value="InterPro"/>
</dbReference>
<dbReference type="FunFam" id="1.20.1580.10:FF:000002">
    <property type="entry name" value="UvrABC system protein A"/>
    <property type="match status" value="1"/>
</dbReference>
<dbReference type="Pfam" id="PF17760">
    <property type="entry name" value="UvrA_inter"/>
    <property type="match status" value="1"/>
</dbReference>
<evidence type="ECO:0000256" key="3">
    <source>
        <dbReference type="ARBA" id="ARBA00022723"/>
    </source>
</evidence>
<dbReference type="InterPro" id="IPR027417">
    <property type="entry name" value="P-loop_NTPase"/>
</dbReference>
<evidence type="ECO:0000256" key="15">
    <source>
        <dbReference type="ARBA" id="ARBA00039316"/>
    </source>
</evidence>
<dbReference type="GO" id="GO:0004518">
    <property type="term" value="F:nuclease activity"/>
    <property type="evidence" value="ECO:0007669"/>
    <property type="project" value="UniProtKB-KW"/>
</dbReference>
<gene>
    <name evidence="18" type="primary">uvrA</name>
    <name evidence="18" type="ORF">ISQ61_00860</name>
</gene>
<evidence type="ECO:0000256" key="8">
    <source>
        <dbReference type="ARBA" id="ARBA00022771"/>
    </source>
</evidence>
<dbReference type="InterPro" id="IPR003439">
    <property type="entry name" value="ABC_transporter-like_ATP-bd"/>
</dbReference>
<dbReference type="PANTHER" id="PTHR43152:SF3">
    <property type="entry name" value="UVRABC SYSTEM PROTEIN A"/>
    <property type="match status" value="1"/>
</dbReference>
<dbReference type="GO" id="GO:0008270">
    <property type="term" value="F:zinc ion binding"/>
    <property type="evidence" value="ECO:0007669"/>
    <property type="project" value="UniProtKB-KW"/>
</dbReference>
<feature type="domain" description="ABC transporter" evidence="17">
    <location>
        <begin position="278"/>
        <end position="585"/>
    </location>
</feature>
<dbReference type="Gene3D" id="3.30.190.20">
    <property type="match status" value="1"/>
</dbReference>
<keyword evidence="4" id="KW-0677">Repeat</keyword>
<dbReference type="InterPro" id="IPR041552">
    <property type="entry name" value="UvrA_DNA-bd"/>
</dbReference>
<feature type="domain" description="ABC transporter" evidence="17">
    <location>
        <begin position="599"/>
        <end position="928"/>
    </location>
</feature>
<proteinExistence type="inferred from homology"/>
<dbReference type="GO" id="GO:0016887">
    <property type="term" value="F:ATP hydrolysis activity"/>
    <property type="evidence" value="ECO:0007669"/>
    <property type="project" value="InterPro"/>
</dbReference>
<evidence type="ECO:0000256" key="7">
    <source>
        <dbReference type="ARBA" id="ARBA00022769"/>
    </source>
</evidence>
<dbReference type="InterPro" id="IPR041102">
    <property type="entry name" value="UvrA_inter"/>
</dbReference>
<evidence type="ECO:0000256" key="9">
    <source>
        <dbReference type="ARBA" id="ARBA00022833"/>
    </source>
</evidence>
<keyword evidence="5" id="KW-0547">Nucleotide-binding</keyword>
<sequence length="931" mass="103961">MKFIEIKGAKAHNLKNLSLKIPRDKLTVITGLSGSGKSSLAFDTIYAEGQRRYVESLSTYARQFLSVMDKADIESIEGLSPSISIQQKSTSHNPRSTVGTITEIHDYLRLLYARVGVPKCPEHNEPLEAKPVMTMVSDIVREENGSQITIYAPIIMDGKGEHLELLSQLMAEGFTKVKVDNEVYAINKVPILEKNIKHNISVLVDQLIIENNKDCKQRLIESLETSIKFSGGSVDIFSDTRNYRLSNKHACPKCNYSVQELEPKIFSFNNPSGACEECDGLGVNSYFDEDKIIKYKNLSVAQGCIEPWNTPYYQSKIIGLFEFIQEDINKPWGKISEKNKSIILYGIKKKISFKDLTSQETKEEYFEGVIPALERQYQRTDSFFIRDKISAYISEKTCITCNGFRLNKVARNVFVEDMSLPEINNLKILDALDLIKNLSLTGNKSEIAQKISNEIELRLSFLVDVGLDYLNLSRGAQTLSGGEAQRIRLASQIGSGLVGVIYVLDEPSIGLHQRDNQKLINTLIKLRDLGNTVIVVEHDEEMIRSADYIIDLGPGAGIHGGEIVAQGQLNEILENKKSLTSKYLAKELEISLANKERKDSNKSIFISGARTNNLKDLSVEIPLNKFVCITGVSGSGKSSLINHTLIPAVQNKILGTKLPEKTNYEKLMGEENIDKLISIDQSPIGKTPRSNPATYTGLFTYIRDIFANTSESRARGYKPGRFSFNVEGGRCENCKGEGWVKVEMHFLPDLFVECDVCKGKRFRDDTLEIKFKKKNIHEILEMTVEESLNFFSSIPQIFKKLVTLKEVGLSYIKLGQAANTLSGGEAQRVKLSKELSKRDTGKTLYILDEPTTGLHFSDIQMLMNVLNSLVNKGNSVLVIEHNLDVIRCADWIIDLGPEGGDGGGSLMVEGTLSKIKSSKKSHTARMLNQIS</sequence>
<keyword evidence="6" id="KW-0227">DNA damage</keyword>
<dbReference type="SUPFAM" id="SSF52540">
    <property type="entry name" value="P-loop containing nucleoside triphosphate hydrolases"/>
    <property type="match status" value="2"/>
</dbReference>
<evidence type="ECO:0000256" key="2">
    <source>
        <dbReference type="ARBA" id="ARBA00022490"/>
    </source>
</evidence>
<evidence type="ECO:0000256" key="13">
    <source>
        <dbReference type="ARBA" id="ARBA00023204"/>
    </source>
</evidence>
<keyword evidence="7" id="KW-0228">DNA excision</keyword>
<name>A0A937IBP0_9GAMM</name>
<evidence type="ECO:0000256" key="14">
    <source>
        <dbReference type="ARBA" id="ARBA00038000"/>
    </source>
</evidence>
<dbReference type="Gene3D" id="1.10.8.280">
    <property type="entry name" value="ABC transporter ATPase domain-like"/>
    <property type="match status" value="1"/>
</dbReference>
<evidence type="ECO:0000259" key="17">
    <source>
        <dbReference type="PROSITE" id="PS50893"/>
    </source>
</evidence>
<dbReference type="PANTHER" id="PTHR43152">
    <property type="entry name" value="UVRABC SYSTEM PROTEIN A"/>
    <property type="match status" value="1"/>
</dbReference>
<keyword evidence="13" id="KW-0234">DNA repair</keyword>
<evidence type="ECO:0000256" key="5">
    <source>
        <dbReference type="ARBA" id="ARBA00022741"/>
    </source>
</evidence>
<dbReference type="CDD" id="cd03271">
    <property type="entry name" value="ABC_UvrA_II"/>
    <property type="match status" value="1"/>
</dbReference>
<protein>
    <recommendedName>
        <fullName evidence="15">UvrABC system protein A</fullName>
    </recommendedName>
    <alternativeName>
        <fullName evidence="16">Excinuclease ABC subunit A</fullName>
    </alternativeName>
</protein>
<dbReference type="Gene3D" id="1.20.1580.10">
    <property type="entry name" value="ABC transporter ATPase like domain"/>
    <property type="match status" value="3"/>
</dbReference>
<keyword evidence="12" id="KW-0238">DNA-binding</keyword>
<dbReference type="GO" id="GO:0003677">
    <property type="term" value="F:DNA binding"/>
    <property type="evidence" value="ECO:0007669"/>
    <property type="project" value="UniProtKB-KW"/>
</dbReference>
<evidence type="ECO:0000256" key="4">
    <source>
        <dbReference type="ARBA" id="ARBA00022737"/>
    </source>
</evidence>
<accession>A0A937IBP0</accession>
<keyword evidence="3" id="KW-0479">Metal-binding</keyword>
<dbReference type="Gene3D" id="3.40.50.300">
    <property type="entry name" value="P-loop containing nucleotide triphosphate hydrolases"/>
    <property type="match status" value="3"/>
</dbReference>
<comment type="subcellular location">
    <subcellularLocation>
        <location evidence="1">Cytoplasm</location>
    </subcellularLocation>
</comment>
<evidence type="ECO:0000313" key="18">
    <source>
        <dbReference type="EMBL" id="MBL6819778.1"/>
    </source>
</evidence>
<dbReference type="GO" id="GO:0005524">
    <property type="term" value="F:ATP binding"/>
    <property type="evidence" value="ECO:0007669"/>
    <property type="project" value="UniProtKB-KW"/>
</dbReference>
<comment type="similarity">
    <text evidence="14">Belongs to the ABC transporter superfamily. UvrA family.</text>
</comment>
<dbReference type="Pfam" id="PF17755">
    <property type="entry name" value="UvrA_DNA-bind"/>
    <property type="match status" value="1"/>
</dbReference>
<evidence type="ECO:0000313" key="19">
    <source>
        <dbReference type="Proteomes" id="UP000704935"/>
    </source>
</evidence>
<dbReference type="NCBIfam" id="TIGR00630">
    <property type="entry name" value="uvra"/>
    <property type="match status" value="1"/>
</dbReference>
<keyword evidence="11" id="KW-0267">Excision nuclease</keyword>
<reference evidence="18" key="1">
    <citation type="submission" date="2020-10" db="EMBL/GenBank/DDBJ databases">
        <title>Microbiome of the Black Sea water column analyzed by genome centric metagenomics.</title>
        <authorList>
            <person name="Cabello-Yeves P.J."/>
            <person name="Callieri C."/>
            <person name="Picazo A."/>
            <person name="Mehrshad M."/>
            <person name="Haro-Moreno J.M."/>
            <person name="Roda-Garcia J."/>
            <person name="Dzembekova N."/>
            <person name="Slabakova V."/>
            <person name="Slabakova N."/>
            <person name="Moncheva S."/>
            <person name="Rodriguez-Valera F."/>
        </authorList>
    </citation>
    <scope>NUCLEOTIDE SEQUENCE</scope>
    <source>
        <strain evidence="18">BS307-5m-G47</strain>
    </source>
</reference>